<feature type="signal peptide" evidence="2">
    <location>
        <begin position="1"/>
        <end position="33"/>
    </location>
</feature>
<dbReference type="EMBL" id="CP098251">
    <property type="protein sequence ID" value="WAV90420.1"/>
    <property type="molecule type" value="Genomic_DNA"/>
</dbReference>
<protein>
    <submittedName>
        <fullName evidence="3">NirD/YgiW/YdeI family stress tolerance protein</fullName>
    </submittedName>
</protein>
<keyword evidence="5" id="KW-1185">Reference proteome</keyword>
<sequence>MFGKMKAGSLAAVASATFLAASGMLCSMNAAYAQYVGPSQVRQYNNVAEILKNPVDDTYVTLKGNITTQLTDKMYRFTDGTGSINAKIGPKEFAGQRIDDKTRVEIWGEVHNDPLRKDLHLDVKRLSVLR</sequence>
<keyword evidence="1 2" id="KW-0732">Signal</keyword>
<evidence type="ECO:0000313" key="4">
    <source>
        <dbReference type="EMBL" id="WAV98046.1"/>
    </source>
</evidence>
<dbReference type="RefSeq" id="WP_269265665.1">
    <property type="nucleotide sequence ID" value="NZ_CP098248.1"/>
</dbReference>
<dbReference type="Gene3D" id="2.40.50.200">
    <property type="entry name" value="Bacterial OB-fold"/>
    <property type="match status" value="1"/>
</dbReference>
<dbReference type="InterPro" id="IPR005220">
    <property type="entry name" value="CarO-like"/>
</dbReference>
<dbReference type="Proteomes" id="UP001164819">
    <property type="component" value="Chromosome"/>
</dbReference>
<name>A0A9E9LNF0_9BURK</name>
<feature type="chain" id="PRO_5044698176" evidence="2">
    <location>
        <begin position="34"/>
        <end position="130"/>
    </location>
</feature>
<accession>A0A9E9LNF0</accession>
<dbReference type="SUPFAM" id="SSF101756">
    <property type="entry name" value="Hypothetical protein YgiW"/>
    <property type="match status" value="1"/>
</dbReference>
<dbReference type="NCBIfam" id="NF033674">
    <property type="entry name" value="stress_OB_fold"/>
    <property type="match status" value="1"/>
</dbReference>
<dbReference type="Pfam" id="PF04076">
    <property type="entry name" value="BOF"/>
    <property type="match status" value="1"/>
</dbReference>
<dbReference type="Proteomes" id="UP001164794">
    <property type="component" value="Chromosome"/>
</dbReference>
<dbReference type="PANTHER" id="PTHR36571:SF1">
    <property type="entry name" value="PROTEIN YGIW"/>
    <property type="match status" value="1"/>
</dbReference>
<reference evidence="3" key="2">
    <citation type="journal article" date="2022" name="Front. Microbiol.">
        <title>New perspectives on an old grouping: The genomic and phenotypic variability of Oxalobacter formigenes and the implications for calcium oxalate stone prevention.</title>
        <authorList>
            <person name="Chmiel J.A."/>
            <person name="Carr C."/>
            <person name="Stuivenberg G.A."/>
            <person name="Venema R."/>
            <person name="Chanyi R.M."/>
            <person name="Al K.F."/>
            <person name="Giguere D."/>
            <person name="Say H."/>
            <person name="Akouris P.P."/>
            <person name="Dominguez Romero S.A."/>
            <person name="Kwong A."/>
            <person name="Tai V."/>
            <person name="Koval S.F."/>
            <person name="Razvi H."/>
            <person name="Bjazevic J."/>
            <person name="Burton J.P."/>
        </authorList>
    </citation>
    <scope>NUCLEOTIDE SEQUENCE</scope>
    <source>
        <strain evidence="3">OxK</strain>
    </source>
</reference>
<reference evidence="4" key="1">
    <citation type="journal article" date="2022" name="Front. Microbiol.">
        <title>New perspectives on an old grouping: The genomic and phenotypic variability of Oxalobacter formigenes and the implications for calcium oxalate stone prevention.</title>
        <authorList>
            <person name="Chmiel J.A."/>
            <person name="Carr C."/>
            <person name="Stuivenberg G.A."/>
            <person name="Venema R."/>
            <person name="Chanyi R.M."/>
            <person name="Al K.F."/>
            <person name="Giguere D."/>
            <person name="Say H."/>
            <person name="Akouris P.P."/>
            <person name="Dominguez Romero S.A."/>
            <person name="Kwong A."/>
            <person name="Tai V."/>
            <person name="Koval S.F."/>
            <person name="Razvi H."/>
            <person name="Bjazevic J."/>
            <person name="Burton J.P."/>
        </authorList>
    </citation>
    <scope>NUCLEOTIDE SEQUENCE</scope>
    <source>
        <strain evidence="4">HOxNP-1</strain>
    </source>
</reference>
<dbReference type="PANTHER" id="PTHR36571">
    <property type="entry name" value="PROTEIN YGIW"/>
    <property type="match status" value="1"/>
</dbReference>
<evidence type="ECO:0000256" key="1">
    <source>
        <dbReference type="ARBA" id="ARBA00022729"/>
    </source>
</evidence>
<dbReference type="InterPro" id="IPR036700">
    <property type="entry name" value="BOBF_sf"/>
</dbReference>
<evidence type="ECO:0000313" key="5">
    <source>
        <dbReference type="Proteomes" id="UP001164794"/>
    </source>
</evidence>
<organism evidence="3">
    <name type="scientific">Oxalobacter aliiformigenes</name>
    <dbReference type="NCBI Taxonomy" id="2946593"/>
    <lineage>
        <taxon>Bacteria</taxon>
        <taxon>Pseudomonadati</taxon>
        <taxon>Pseudomonadota</taxon>
        <taxon>Betaproteobacteria</taxon>
        <taxon>Burkholderiales</taxon>
        <taxon>Oxalobacteraceae</taxon>
        <taxon>Oxalobacter</taxon>
    </lineage>
</organism>
<proteinExistence type="predicted"/>
<evidence type="ECO:0000256" key="2">
    <source>
        <dbReference type="SAM" id="SignalP"/>
    </source>
</evidence>
<gene>
    <name evidence="4" type="ORF">NB645_04780</name>
    <name evidence="3" type="ORF">NB646_05975</name>
</gene>
<dbReference type="EMBL" id="CP098248">
    <property type="protein sequence ID" value="WAV98046.1"/>
    <property type="molecule type" value="Genomic_DNA"/>
</dbReference>
<evidence type="ECO:0000313" key="3">
    <source>
        <dbReference type="EMBL" id="WAV90420.1"/>
    </source>
</evidence>
<dbReference type="AlphaFoldDB" id="A0A9E9LNF0"/>